<dbReference type="GO" id="GO:0000159">
    <property type="term" value="C:protein phosphatase type 2A complex"/>
    <property type="evidence" value="ECO:0007669"/>
    <property type="project" value="TreeGrafter"/>
</dbReference>
<evidence type="ECO:0000256" key="5">
    <source>
        <dbReference type="ARBA" id="ARBA00023110"/>
    </source>
</evidence>
<dbReference type="Proteomes" id="UP000198341">
    <property type="component" value="Chromosome 14"/>
</dbReference>
<evidence type="ECO:0000313" key="9">
    <source>
        <dbReference type="Proteomes" id="UP000198341"/>
    </source>
</evidence>
<keyword evidence="5 7" id="KW-0697">Rotamase</keyword>
<dbReference type="PIRSF" id="PIRSF016325">
    <property type="entry name" value="Phstyr_phstse_ac"/>
    <property type="match status" value="1"/>
</dbReference>
<dbReference type="EMBL" id="FO082265">
    <property type="protein sequence ID" value="CCO19517.1"/>
    <property type="molecule type" value="Genomic_DNA"/>
</dbReference>
<evidence type="ECO:0000256" key="2">
    <source>
        <dbReference type="ARBA" id="ARBA00004496"/>
    </source>
</evidence>
<comment type="similarity">
    <text evidence="3 7">Belongs to the PTPA-type PPIase family.</text>
</comment>
<dbReference type="GO" id="GO:0003755">
    <property type="term" value="F:peptidyl-prolyl cis-trans isomerase activity"/>
    <property type="evidence" value="ECO:0007669"/>
    <property type="project" value="UniProtKB-KW"/>
</dbReference>
<evidence type="ECO:0000256" key="3">
    <source>
        <dbReference type="ARBA" id="ARBA00011019"/>
    </source>
</evidence>
<dbReference type="GO" id="GO:0008160">
    <property type="term" value="F:protein tyrosine phosphatase activator activity"/>
    <property type="evidence" value="ECO:0007669"/>
    <property type="project" value="TreeGrafter"/>
</dbReference>
<accession>K8EMT0</accession>
<proteinExistence type="inferred from homology"/>
<dbReference type="GO" id="GO:0007052">
    <property type="term" value="P:mitotic spindle organization"/>
    <property type="evidence" value="ECO:0007669"/>
    <property type="project" value="TreeGrafter"/>
</dbReference>
<evidence type="ECO:0000256" key="1">
    <source>
        <dbReference type="ARBA" id="ARBA00000971"/>
    </source>
</evidence>
<gene>
    <name evidence="8" type="primary">PTPA</name>
    <name evidence="8" type="ordered locus">Bathy14g01390</name>
</gene>
<evidence type="ECO:0000256" key="6">
    <source>
        <dbReference type="ARBA" id="ARBA00023235"/>
    </source>
</evidence>
<dbReference type="InterPro" id="IPR043170">
    <property type="entry name" value="PTPA_C_lid"/>
</dbReference>
<comment type="subcellular location">
    <subcellularLocation>
        <location evidence="2 7">Cytoplasm</location>
    </subcellularLocation>
</comment>
<comment type="function">
    <text evidence="7">PPIases accelerate the folding of proteins. It catalyzes the cis-trans isomerization of proline imidic peptide bonds in oligopeptides.</text>
</comment>
<dbReference type="CDD" id="cd04087">
    <property type="entry name" value="PTPA"/>
    <property type="match status" value="1"/>
</dbReference>
<comment type="catalytic activity">
    <reaction evidence="1 7">
        <text>[protein]-peptidylproline (omega=180) = [protein]-peptidylproline (omega=0)</text>
        <dbReference type="Rhea" id="RHEA:16237"/>
        <dbReference type="Rhea" id="RHEA-COMP:10747"/>
        <dbReference type="Rhea" id="RHEA-COMP:10748"/>
        <dbReference type="ChEBI" id="CHEBI:83833"/>
        <dbReference type="ChEBI" id="CHEBI:83834"/>
        <dbReference type="EC" id="5.2.1.8"/>
    </reaction>
</comment>
<dbReference type="PANTHER" id="PTHR10012">
    <property type="entry name" value="SERINE/THREONINE-PROTEIN PHOSPHATASE 2A REGULATORY SUBUNIT B"/>
    <property type="match status" value="1"/>
</dbReference>
<dbReference type="Gene3D" id="1.20.120.1150">
    <property type="match status" value="1"/>
</dbReference>
<dbReference type="AlphaFoldDB" id="K8EMT0"/>
<keyword evidence="9" id="KW-1185">Reference proteome</keyword>
<protein>
    <recommendedName>
        <fullName evidence="7">Serine/threonine-protein phosphatase 2A activator</fullName>
        <ecNumber evidence="7">5.2.1.8</ecNumber>
    </recommendedName>
    <alternativeName>
        <fullName evidence="7">Phosphotyrosyl phosphatase activator</fullName>
    </alternativeName>
</protein>
<dbReference type="STRING" id="41875.K8EMT0"/>
<dbReference type="GeneID" id="19011941"/>
<dbReference type="PANTHER" id="PTHR10012:SF0">
    <property type="entry name" value="SERINE_THREONINE-PROTEIN PHOSPHATASE 2A ACTIVATOR"/>
    <property type="match status" value="1"/>
</dbReference>
<dbReference type="eggNOG" id="KOG2867">
    <property type="taxonomic scope" value="Eukaryota"/>
</dbReference>
<dbReference type="InterPro" id="IPR004327">
    <property type="entry name" value="Phstyr_phstse_ac"/>
</dbReference>
<organism evidence="8 9">
    <name type="scientific">Bathycoccus prasinos</name>
    <dbReference type="NCBI Taxonomy" id="41875"/>
    <lineage>
        <taxon>Eukaryota</taxon>
        <taxon>Viridiplantae</taxon>
        <taxon>Chlorophyta</taxon>
        <taxon>Mamiellophyceae</taxon>
        <taxon>Mamiellales</taxon>
        <taxon>Bathycoccaceae</taxon>
        <taxon>Bathycoccus</taxon>
    </lineage>
</organism>
<dbReference type="Pfam" id="PF03095">
    <property type="entry name" value="PTPA"/>
    <property type="match status" value="1"/>
</dbReference>
<dbReference type="RefSeq" id="XP_007509060.1">
    <property type="nucleotide sequence ID" value="XM_007508998.1"/>
</dbReference>
<evidence type="ECO:0000256" key="4">
    <source>
        <dbReference type="ARBA" id="ARBA00022490"/>
    </source>
</evidence>
<dbReference type="KEGG" id="bpg:Bathy14g01390"/>
<dbReference type="SUPFAM" id="SSF140984">
    <property type="entry name" value="PTPA-like"/>
    <property type="match status" value="1"/>
</dbReference>
<keyword evidence="6 7" id="KW-0413">Isomerase</keyword>
<reference evidence="8 9" key="1">
    <citation type="submission" date="2011-10" db="EMBL/GenBank/DDBJ databases">
        <authorList>
            <person name="Genoscope - CEA"/>
        </authorList>
    </citation>
    <scope>NUCLEOTIDE SEQUENCE [LARGE SCALE GENOMIC DNA]</scope>
    <source>
        <strain evidence="8 9">RCC 1105</strain>
    </source>
</reference>
<name>K8EMT0_9CHLO</name>
<evidence type="ECO:0000313" key="8">
    <source>
        <dbReference type="EMBL" id="CCO19517.1"/>
    </source>
</evidence>
<evidence type="ECO:0000256" key="7">
    <source>
        <dbReference type="RuleBase" id="RU361210"/>
    </source>
</evidence>
<keyword evidence="4 7" id="KW-0963">Cytoplasm</keyword>
<dbReference type="OrthoDB" id="16120at2759"/>
<dbReference type="EC" id="5.2.1.8" evidence="7"/>
<dbReference type="FunFam" id="1.20.120.1150:FF:000002">
    <property type="entry name" value="Serine/threonine-protein phosphatase 2A activator"/>
    <property type="match status" value="1"/>
</dbReference>
<dbReference type="InterPro" id="IPR037218">
    <property type="entry name" value="PTPA_sf"/>
</dbReference>
<sequence length="318" mass="36721">MSRESDIPIFHAPEKCIRTKKQMNLFSGSESERRFVHFIQELNTSVIGTKNGNIHVTTKSIQALLDILNQLEIWVSEISPTTSVTRYGNVAFRSWLAHLEKNSNVHYSLHRCRYTIERIYAGMKLIRNQDAKVELIPYILQSFGDPSRIDYGTGHELNFVALMYCLYSLGIFVKDDFSSLVNFVFKEYVKLVRKLQRVYRLEPAGSRGVWGLDDYTFLSFYWGAAQLVGHFSPNSVRDEKILKENSDDFLYFSSIKYIKEMKSGPLSETAPILYDISFLPTWKKINSGLLKMFKAECLGNFLVMQHFLFGSIITLEPK</sequence>
<dbReference type="GO" id="GO:0005737">
    <property type="term" value="C:cytoplasm"/>
    <property type="evidence" value="ECO:0007669"/>
    <property type="project" value="UniProtKB-SubCell"/>
</dbReference>
<dbReference type="GO" id="GO:0005634">
    <property type="term" value="C:nucleus"/>
    <property type="evidence" value="ECO:0007669"/>
    <property type="project" value="TreeGrafter"/>
</dbReference>